<protein>
    <submittedName>
        <fullName evidence="2">Uncharacterized protein</fullName>
    </submittedName>
</protein>
<proteinExistence type="predicted"/>
<sequence length="192" mass="22320">SRKSVDGTKATTFTNQQSVDKPVHIERTREDVLLSRHSIKNNNWQSNSPKHVSLHYHTSTPVKSSVTTQNDYSTLATHHDENHSVTHDKNIVYYLIHRQDDDGLWHFISPRKTIKELTGKSLSVFQSSETSENTKILVAAIIIILLETKFIALQSMWIQTVEKARQSLMYYFNNNWQKLIVLFRNIRMILTN</sequence>
<evidence type="ECO:0000313" key="3">
    <source>
        <dbReference type="Proteomes" id="UP000663868"/>
    </source>
</evidence>
<feature type="non-terminal residue" evidence="2">
    <location>
        <position position="1"/>
    </location>
</feature>
<comment type="caution">
    <text evidence="2">The sequence shown here is derived from an EMBL/GenBank/DDBJ whole genome shotgun (WGS) entry which is preliminary data.</text>
</comment>
<evidence type="ECO:0000256" key="1">
    <source>
        <dbReference type="SAM" id="Phobius"/>
    </source>
</evidence>
<organism evidence="2 3">
    <name type="scientific">Adineta steineri</name>
    <dbReference type="NCBI Taxonomy" id="433720"/>
    <lineage>
        <taxon>Eukaryota</taxon>
        <taxon>Metazoa</taxon>
        <taxon>Spiralia</taxon>
        <taxon>Gnathifera</taxon>
        <taxon>Rotifera</taxon>
        <taxon>Eurotatoria</taxon>
        <taxon>Bdelloidea</taxon>
        <taxon>Adinetida</taxon>
        <taxon>Adinetidae</taxon>
        <taxon>Adineta</taxon>
    </lineage>
</organism>
<accession>A0A820LM57</accession>
<dbReference type="Proteomes" id="UP000663868">
    <property type="component" value="Unassembled WGS sequence"/>
</dbReference>
<feature type="transmembrane region" description="Helical" evidence="1">
    <location>
        <begin position="136"/>
        <end position="158"/>
    </location>
</feature>
<evidence type="ECO:0000313" key="2">
    <source>
        <dbReference type="EMBL" id="CAF4359309.1"/>
    </source>
</evidence>
<keyword evidence="1" id="KW-0812">Transmembrane</keyword>
<gene>
    <name evidence="2" type="ORF">KXQ929_LOCUS48720</name>
</gene>
<dbReference type="EMBL" id="CAJOBB010019539">
    <property type="protein sequence ID" value="CAF4359309.1"/>
    <property type="molecule type" value="Genomic_DNA"/>
</dbReference>
<reference evidence="2" key="1">
    <citation type="submission" date="2021-02" db="EMBL/GenBank/DDBJ databases">
        <authorList>
            <person name="Nowell W R."/>
        </authorList>
    </citation>
    <scope>NUCLEOTIDE SEQUENCE</scope>
</reference>
<dbReference type="AlphaFoldDB" id="A0A820LM57"/>
<keyword evidence="1" id="KW-0472">Membrane</keyword>
<name>A0A820LM57_9BILA</name>
<keyword evidence="1" id="KW-1133">Transmembrane helix</keyword>